<feature type="region of interest" description="Disordered" evidence="1">
    <location>
        <begin position="304"/>
        <end position="362"/>
    </location>
</feature>
<accession>H2A303</accession>
<organismHost>
    <name type="scientific">Mus musculus</name>
    <name type="common">Mouse</name>
    <dbReference type="NCBI Taxonomy" id="10090"/>
</organismHost>
<protein>
    <submittedName>
        <fullName evidence="2">M165 protein</fullName>
    </submittedName>
</protein>
<organism evidence="2 3">
    <name type="scientific">Murid herpesvirus 1</name>
    <name type="common">MuHV-1</name>
    <name type="synonym">Mouse cytomegalovirus</name>
    <dbReference type="NCBI Taxonomy" id="10366"/>
    <lineage>
        <taxon>Viruses</taxon>
        <taxon>Duplodnaviria</taxon>
        <taxon>Heunggongvirae</taxon>
        <taxon>Peploviricota</taxon>
        <taxon>Herviviricetes</taxon>
        <taxon>Herpesvirales</taxon>
        <taxon>Orthoherpesviridae</taxon>
        <taxon>Betaherpesvirinae</taxon>
        <taxon>Muromegalovirus</taxon>
        <taxon>Muromegalovirus muridbeta1</taxon>
    </lineage>
</organism>
<proteinExistence type="predicted"/>
<evidence type="ECO:0000313" key="3">
    <source>
        <dbReference type="Proteomes" id="UP000145409"/>
    </source>
</evidence>
<evidence type="ECO:0000256" key="1">
    <source>
        <dbReference type="SAM" id="MobiDB-lite"/>
    </source>
</evidence>
<dbReference type="Proteomes" id="UP000145409">
    <property type="component" value="Segment"/>
</dbReference>
<gene>
    <name evidence="2" type="primary">m165</name>
</gene>
<evidence type="ECO:0000313" key="2">
    <source>
        <dbReference type="EMBL" id="CCE57324.1"/>
    </source>
</evidence>
<reference evidence="2 3" key="1">
    <citation type="journal article" date="2013" name="Virology">
        <title>The genome of murine cytomegalovirus is shaped by purifying selection and extensive recombination.</title>
        <authorList>
            <person name="Smith L.M."/>
            <person name="McWhorter A.R."/>
            <person name="Shellam G.R."/>
            <person name="Redwood A.J."/>
        </authorList>
    </citation>
    <scope>NUCLEOTIDE SEQUENCE [LARGE SCALE GENOMIC DNA]</scope>
    <source>
        <strain evidence="2">NO7</strain>
    </source>
</reference>
<name>H2A303_MUHV1</name>
<sequence>MLQPPPNKVLFLLSTFNVCAFSSFFSRPPAVMALGPTMLTLLLTWLMSPTRAGRPSVLVTLPLRRPGLLLGCRWSRPSRADYISIRPRWPGRAAEYELSLASSDKVVFYLPHRLEVVLSCGGDEREPTKYSVVAGPRLRRLANRGSDFSRVRCEQYLGDGGSVGGVEGIYTVRWWIDTGLVGSVQRVREGLARVVANRTVGSRPALDPLTGDLLVPRRSRDRCFSCQILGPRVATHVGRRCFSAAVGGGDAQLPSPWQDAGNPSCRCADDALRVAISIGVAAAALGSVLVVLAVYRPLPEDCADATADDSRSVSPGPRRTVDPDDSSRPGCSPSSTRRPQLRARPRRPPSEAASTESSQITA</sequence>
<dbReference type="EMBL" id="HE610455">
    <property type="protein sequence ID" value="CCE57324.1"/>
    <property type="molecule type" value="Genomic_DNA"/>
</dbReference>